<feature type="domain" description="Mannosylglycerate hydrolase MGH1-like glycoside hydrolase" evidence="2">
    <location>
        <begin position="336"/>
        <end position="577"/>
    </location>
</feature>
<evidence type="ECO:0000313" key="3">
    <source>
        <dbReference type="EMBL" id="GAA3728333.1"/>
    </source>
</evidence>
<dbReference type="InterPro" id="IPR012341">
    <property type="entry name" value="6hp_glycosidase-like_sf"/>
</dbReference>
<name>A0ABP7F2N6_9MICO</name>
<evidence type="ECO:0000313" key="4">
    <source>
        <dbReference type="Proteomes" id="UP001501004"/>
    </source>
</evidence>
<accession>A0ABP7F2N6</accession>
<gene>
    <name evidence="3" type="ORF">GCM10022239_01390</name>
</gene>
<dbReference type="Gene3D" id="1.50.10.10">
    <property type="match status" value="1"/>
</dbReference>
<feature type="domain" description="Putative glycogen debranching enzyme N-terminal" evidence="1">
    <location>
        <begin position="18"/>
        <end position="196"/>
    </location>
</feature>
<dbReference type="RefSeq" id="WP_344752713.1">
    <property type="nucleotide sequence ID" value="NZ_BAABAE010000001.1"/>
</dbReference>
<dbReference type="SUPFAM" id="SSF48208">
    <property type="entry name" value="Six-hairpin glycosidases"/>
    <property type="match status" value="1"/>
</dbReference>
<dbReference type="EMBL" id="BAABAE010000001">
    <property type="protein sequence ID" value="GAA3728333.1"/>
    <property type="molecule type" value="Genomic_DNA"/>
</dbReference>
<proteinExistence type="predicted"/>
<evidence type="ECO:0000259" key="2">
    <source>
        <dbReference type="Pfam" id="PF22422"/>
    </source>
</evidence>
<keyword evidence="4" id="KW-1185">Reference proteome</keyword>
<dbReference type="Pfam" id="PF14742">
    <property type="entry name" value="GDE_N_bis"/>
    <property type="match status" value="1"/>
</dbReference>
<dbReference type="InterPro" id="IPR008928">
    <property type="entry name" value="6-hairpin_glycosidase_sf"/>
</dbReference>
<dbReference type="Pfam" id="PF22422">
    <property type="entry name" value="MGH1-like_GH"/>
    <property type="match status" value="1"/>
</dbReference>
<organism evidence="3 4">
    <name type="scientific">Leifsonella bigeumensis</name>
    <dbReference type="NCBI Taxonomy" id="433643"/>
    <lineage>
        <taxon>Bacteria</taxon>
        <taxon>Bacillati</taxon>
        <taxon>Actinomycetota</taxon>
        <taxon>Actinomycetes</taxon>
        <taxon>Micrococcales</taxon>
        <taxon>Microbacteriaceae</taxon>
        <taxon>Leifsonella</taxon>
    </lineage>
</organism>
<dbReference type="Proteomes" id="UP001501004">
    <property type="component" value="Unassembled WGS sequence"/>
</dbReference>
<comment type="caution">
    <text evidence="3">The sequence shown here is derived from an EMBL/GenBank/DDBJ whole genome shotgun (WGS) entry which is preliminary data.</text>
</comment>
<reference evidence="4" key="1">
    <citation type="journal article" date="2019" name="Int. J. Syst. Evol. Microbiol.">
        <title>The Global Catalogue of Microorganisms (GCM) 10K type strain sequencing project: providing services to taxonomists for standard genome sequencing and annotation.</title>
        <authorList>
            <consortium name="The Broad Institute Genomics Platform"/>
            <consortium name="The Broad Institute Genome Sequencing Center for Infectious Disease"/>
            <person name="Wu L."/>
            <person name="Ma J."/>
        </authorList>
    </citation>
    <scope>NUCLEOTIDE SEQUENCE [LARGE SCALE GENOMIC DNA]</scope>
    <source>
        <strain evidence="4">JCM 16949</strain>
    </source>
</reference>
<dbReference type="InterPro" id="IPR032856">
    <property type="entry name" value="GDE_N_bis"/>
</dbReference>
<dbReference type="InterPro" id="IPR054491">
    <property type="entry name" value="MGH1-like_GH"/>
</dbReference>
<protein>
    <submittedName>
        <fullName evidence="3">Glycogen debranching N-terminal domain-containing protein</fullName>
    </submittedName>
</protein>
<evidence type="ECO:0000259" key="1">
    <source>
        <dbReference type="Pfam" id="PF14742"/>
    </source>
</evidence>
<sequence length="680" mass="72210">MSAPLQPLLHNELVVLRAPTQAWSARDGSIGTAPIHGLYFSDVRVVSQLSATVGGEAGEHIATEPLGADSMSFVTLLRHLDDRAADPKVRSNHTRTATATTIGETLTVSSHLDTDITTEAVVTLTADLCDMDRVKAGVGTPAEPEVTVQGEQASWSNDSVRVRLEAPGATVLASDGRIELRWPVVVPPHGETSVSWTIAARDEQAVVTGVDFPPRWSTPDVTADDERLPRWLDTALGDLDALRMATVDQPGLVFLAAGAPWFFTLFGRDSIWAARFMLPLGTELAHDTLRVLAGLQGTKDVAASAEQPGKIMHELRRETLRIPDEAIALPPLYYGTVDATALWICLLHDAWRWGLTDDAVRELLPHLVAALGWMRDYGDADGDGLLEYIDRTGHGLANQGWKDSGDSVQWRDGTLAEGPIALCEVQAYAYEAATHGADLLEHFGVGGAEEWRAWAAALKARFHESFWIDAPDGAYPAIALDAAKRPVDTVTSNLGHLLGTGLLDERQAALVARRLVSPELDSGFGLRTMSTDSGGYWPLSYHGGSVWTHDTAIAIAGLAREGFVQEAGRLVSGLLAAASGFDYRMPELHSGDPASRLAVPVPYPAACRPQAWSAAAAVSVLGSVLGLDPDAQAGVLRMSPSGAVGLLTVSGIRFGGAEVSVRVTAEGEVAAASGATIEVG</sequence>